<keyword evidence="1" id="KW-0285">Flavoprotein</keyword>
<keyword evidence="2" id="KW-0288">FMN</keyword>
<proteinExistence type="predicted"/>
<dbReference type="OrthoDB" id="9814075at2"/>
<comment type="caution">
    <text evidence="5">The sequence shown here is derived from an EMBL/GenBank/DDBJ whole genome shotgun (WGS) entry which is preliminary data.</text>
</comment>
<dbReference type="CDD" id="cd02062">
    <property type="entry name" value="Nitro_FMN_reductase"/>
    <property type="match status" value="1"/>
</dbReference>
<dbReference type="InterPro" id="IPR000415">
    <property type="entry name" value="Nitroreductase-like"/>
</dbReference>
<dbReference type="InterPro" id="IPR050627">
    <property type="entry name" value="Nitroreductase/BluB"/>
</dbReference>
<dbReference type="EMBL" id="RLIH01000003">
    <property type="protein sequence ID" value="RVU55374.1"/>
    <property type="molecule type" value="Genomic_DNA"/>
</dbReference>
<name>A0A437S934_9FIRM</name>
<dbReference type="Proteomes" id="UP000288812">
    <property type="component" value="Unassembled WGS sequence"/>
</dbReference>
<dbReference type="GO" id="GO:0016491">
    <property type="term" value="F:oxidoreductase activity"/>
    <property type="evidence" value="ECO:0007669"/>
    <property type="project" value="UniProtKB-KW"/>
</dbReference>
<keyword evidence="6" id="KW-1185">Reference proteome</keyword>
<keyword evidence="3" id="KW-0560">Oxidoreductase</keyword>
<protein>
    <submittedName>
        <fullName evidence="5">Nitroreductase</fullName>
    </submittedName>
</protein>
<feature type="domain" description="Putative nitroreductase TM1586" evidence="4">
    <location>
        <begin position="7"/>
        <end position="234"/>
    </location>
</feature>
<evidence type="ECO:0000256" key="1">
    <source>
        <dbReference type="ARBA" id="ARBA00022630"/>
    </source>
</evidence>
<reference evidence="5 6" key="1">
    <citation type="submission" date="2018-11" db="EMBL/GenBank/DDBJ databases">
        <title>Genome sequencing and assembly of Anaerosphaera sp. nov., GS7-6-2.</title>
        <authorList>
            <person name="Rettenmaier R."/>
            <person name="Liebl W."/>
            <person name="Zverlov V."/>
        </authorList>
    </citation>
    <scope>NUCLEOTIDE SEQUENCE [LARGE SCALE GENOMIC DNA]</scope>
    <source>
        <strain evidence="5 6">GS7-6-2</strain>
    </source>
</reference>
<dbReference type="SUPFAM" id="SSF55469">
    <property type="entry name" value="FMN-dependent nitroreductase-like"/>
    <property type="match status" value="2"/>
</dbReference>
<dbReference type="InterPro" id="IPR029478">
    <property type="entry name" value="TM1586_NiRdase"/>
</dbReference>
<evidence type="ECO:0000256" key="3">
    <source>
        <dbReference type="ARBA" id="ARBA00023002"/>
    </source>
</evidence>
<evidence type="ECO:0000259" key="4">
    <source>
        <dbReference type="Pfam" id="PF14512"/>
    </source>
</evidence>
<accession>A0A437S934</accession>
<evidence type="ECO:0000256" key="2">
    <source>
        <dbReference type="ARBA" id="ARBA00022643"/>
    </source>
</evidence>
<dbReference type="PANTHER" id="PTHR23026:SF90">
    <property type="entry name" value="IODOTYROSINE DEIODINASE 1"/>
    <property type="match status" value="1"/>
</dbReference>
<dbReference type="PANTHER" id="PTHR23026">
    <property type="entry name" value="NADPH NITROREDUCTASE"/>
    <property type="match status" value="1"/>
</dbReference>
<dbReference type="RefSeq" id="WP_127723926.1">
    <property type="nucleotide sequence ID" value="NZ_RLIH01000003.1"/>
</dbReference>
<dbReference type="Pfam" id="PF14512">
    <property type="entry name" value="TM1586_NiRdase"/>
    <property type="match status" value="1"/>
</dbReference>
<dbReference type="AlphaFoldDB" id="A0A437S934"/>
<organism evidence="5 6">
    <name type="scientific">Anaerosphaera multitolerans</name>
    <dbReference type="NCBI Taxonomy" id="2487351"/>
    <lineage>
        <taxon>Bacteria</taxon>
        <taxon>Bacillati</taxon>
        <taxon>Bacillota</taxon>
        <taxon>Tissierellia</taxon>
        <taxon>Tissierellales</taxon>
        <taxon>Peptoniphilaceae</taxon>
        <taxon>Anaerosphaera</taxon>
    </lineage>
</organism>
<evidence type="ECO:0000313" key="6">
    <source>
        <dbReference type="Proteomes" id="UP000288812"/>
    </source>
</evidence>
<sequence length="264" mass="30706">MVMTTFLQKRRSVRDFKDVPLPDQFMTTIKSYISLINDEKEDVNYEIYEDGQSIYNGLVGKAGYAGVMIKAPHYVAFIAENDDPKTFIDIGYYLEKLNEKITNLNLATCWITVDEVDSETMEKLFGENGTKVKYLVAFGYPVPKMPLVPLATSTRLDVKEIVFTDEIGQKFSIDDLYNRGLFNVFSSIRFAPSYKNLQPWRFVVRGEYVYLYMIKTEDRNHAFTDIGVVMFYFEEMVKTIGMYGKWEVELEEGEEYTKIGKFKM</sequence>
<gene>
    <name evidence="5" type="ORF">EF514_03635</name>
</gene>
<dbReference type="Gene3D" id="3.40.109.10">
    <property type="entry name" value="NADH Oxidase"/>
    <property type="match status" value="1"/>
</dbReference>
<evidence type="ECO:0000313" key="5">
    <source>
        <dbReference type="EMBL" id="RVU55374.1"/>
    </source>
</evidence>